<dbReference type="OrthoDB" id="194358at2759"/>
<evidence type="ECO:0000313" key="2">
    <source>
        <dbReference type="Proteomes" id="UP000772434"/>
    </source>
</evidence>
<dbReference type="AlphaFoldDB" id="A0A9P5PVJ3"/>
<comment type="caution">
    <text evidence="1">The sequence shown here is derived from an EMBL/GenBank/DDBJ whole genome shotgun (WGS) entry which is preliminary data.</text>
</comment>
<gene>
    <name evidence="1" type="ORF">BDP27DRAFT_1420312</name>
</gene>
<sequence>MVEGMNWNPSRLSFFGEACYRGQLETVVGICSSGEAPPLNGFETPFHWGYLSIVIFGAQRCRTVQSESFRHLECLEFLLSHGAPPDLKDIVGYTALHHACISPTTSEQYEPVNLDPSRPIDAETRAKIIQVQTHLPELSKIAPLIRTLIKYGANILLENGASLDIAEAEGLTPRSSFVRYGPQMTACVTKWIRKREGINAPREEQAWKTHKKICKPFNISTTIVLKPSYGENLKHLQSIANLTRNFLGIEQDLTPKSRPRTGHVPRKPGKEFESKNLIVKVQVALSSYATTIQGRHSFDKSGDLLVYDKRREFICTIKRSEQGNGTSSAEVCGGEKAFDKLVEVVQEKGIGGSKAYFAAVLKSEKELVIKVEDVLAEQPF</sequence>
<name>A0A9P5PVJ3_9AGAR</name>
<dbReference type="InterPro" id="IPR002110">
    <property type="entry name" value="Ankyrin_rpt"/>
</dbReference>
<dbReference type="Pfam" id="PF13637">
    <property type="entry name" value="Ank_4"/>
    <property type="match status" value="1"/>
</dbReference>
<keyword evidence="2" id="KW-1185">Reference proteome</keyword>
<dbReference type="EMBL" id="JADNRY010000044">
    <property type="protein sequence ID" value="KAF9070093.1"/>
    <property type="molecule type" value="Genomic_DNA"/>
</dbReference>
<dbReference type="Gene3D" id="1.25.40.20">
    <property type="entry name" value="Ankyrin repeat-containing domain"/>
    <property type="match status" value="1"/>
</dbReference>
<protein>
    <submittedName>
        <fullName evidence="1">Uncharacterized protein</fullName>
    </submittedName>
</protein>
<evidence type="ECO:0000313" key="1">
    <source>
        <dbReference type="EMBL" id="KAF9070093.1"/>
    </source>
</evidence>
<dbReference type="SUPFAM" id="SSF48403">
    <property type="entry name" value="Ankyrin repeat"/>
    <property type="match status" value="1"/>
</dbReference>
<organism evidence="1 2">
    <name type="scientific">Rhodocollybia butyracea</name>
    <dbReference type="NCBI Taxonomy" id="206335"/>
    <lineage>
        <taxon>Eukaryota</taxon>
        <taxon>Fungi</taxon>
        <taxon>Dikarya</taxon>
        <taxon>Basidiomycota</taxon>
        <taxon>Agaricomycotina</taxon>
        <taxon>Agaricomycetes</taxon>
        <taxon>Agaricomycetidae</taxon>
        <taxon>Agaricales</taxon>
        <taxon>Marasmiineae</taxon>
        <taxon>Omphalotaceae</taxon>
        <taxon>Rhodocollybia</taxon>
    </lineage>
</organism>
<reference evidence="1" key="1">
    <citation type="submission" date="2020-11" db="EMBL/GenBank/DDBJ databases">
        <authorList>
            <consortium name="DOE Joint Genome Institute"/>
            <person name="Ahrendt S."/>
            <person name="Riley R."/>
            <person name="Andreopoulos W."/>
            <person name="Labutti K."/>
            <person name="Pangilinan J."/>
            <person name="Ruiz-Duenas F.J."/>
            <person name="Barrasa J.M."/>
            <person name="Sanchez-Garcia M."/>
            <person name="Camarero S."/>
            <person name="Miyauchi S."/>
            <person name="Serrano A."/>
            <person name="Linde D."/>
            <person name="Babiker R."/>
            <person name="Drula E."/>
            <person name="Ayuso-Fernandez I."/>
            <person name="Pacheco R."/>
            <person name="Padilla G."/>
            <person name="Ferreira P."/>
            <person name="Barriuso J."/>
            <person name="Kellner H."/>
            <person name="Castanera R."/>
            <person name="Alfaro M."/>
            <person name="Ramirez L."/>
            <person name="Pisabarro A.G."/>
            <person name="Kuo A."/>
            <person name="Tritt A."/>
            <person name="Lipzen A."/>
            <person name="He G."/>
            <person name="Yan M."/>
            <person name="Ng V."/>
            <person name="Cullen D."/>
            <person name="Martin F."/>
            <person name="Rosso M.-N."/>
            <person name="Henrissat B."/>
            <person name="Hibbett D."/>
            <person name="Martinez A.T."/>
            <person name="Grigoriev I.V."/>
        </authorList>
    </citation>
    <scope>NUCLEOTIDE SEQUENCE</scope>
    <source>
        <strain evidence="1">AH 40177</strain>
    </source>
</reference>
<dbReference type="Proteomes" id="UP000772434">
    <property type="component" value="Unassembled WGS sequence"/>
</dbReference>
<accession>A0A9P5PVJ3</accession>
<dbReference type="InterPro" id="IPR036770">
    <property type="entry name" value="Ankyrin_rpt-contain_sf"/>
</dbReference>
<proteinExistence type="predicted"/>